<evidence type="ECO:0000313" key="8">
    <source>
        <dbReference type="Proteomes" id="UP000494183"/>
    </source>
</evidence>
<dbReference type="Gene3D" id="3.40.190.10">
    <property type="entry name" value="Periplasmic binding protein-like II"/>
    <property type="match status" value="2"/>
</dbReference>
<keyword evidence="2" id="KW-0805">Transcription regulation</keyword>
<dbReference type="InterPro" id="IPR036388">
    <property type="entry name" value="WH-like_DNA-bd_sf"/>
</dbReference>
<name>A0A6S7EZG5_9BURK</name>
<protein>
    <recommendedName>
        <fullName evidence="6">HTH lysR-type domain-containing protein</fullName>
    </recommendedName>
</protein>
<evidence type="ECO:0000259" key="6">
    <source>
        <dbReference type="PROSITE" id="PS50931"/>
    </source>
</evidence>
<dbReference type="CDD" id="cd05466">
    <property type="entry name" value="PBP2_LTTR_substrate"/>
    <property type="match status" value="1"/>
</dbReference>
<dbReference type="SUPFAM" id="SSF53850">
    <property type="entry name" value="Periplasmic binding protein-like II"/>
    <property type="match status" value="1"/>
</dbReference>
<dbReference type="Gene3D" id="1.10.10.10">
    <property type="entry name" value="Winged helix-like DNA-binding domain superfamily/Winged helix DNA-binding domain"/>
    <property type="match status" value="1"/>
</dbReference>
<proteinExistence type="inferred from homology"/>
<dbReference type="SUPFAM" id="SSF46785">
    <property type="entry name" value="Winged helix' DNA-binding domain"/>
    <property type="match status" value="1"/>
</dbReference>
<dbReference type="AlphaFoldDB" id="A0A6S7EZG5"/>
<evidence type="ECO:0000256" key="5">
    <source>
        <dbReference type="SAM" id="MobiDB-lite"/>
    </source>
</evidence>
<dbReference type="InterPro" id="IPR036390">
    <property type="entry name" value="WH_DNA-bd_sf"/>
</dbReference>
<keyword evidence="3" id="KW-0238">DNA-binding</keyword>
<evidence type="ECO:0000256" key="2">
    <source>
        <dbReference type="ARBA" id="ARBA00023015"/>
    </source>
</evidence>
<organism evidence="7 8">
    <name type="scientific">Achromobacter insolitus</name>
    <dbReference type="NCBI Taxonomy" id="217204"/>
    <lineage>
        <taxon>Bacteria</taxon>
        <taxon>Pseudomonadati</taxon>
        <taxon>Pseudomonadota</taxon>
        <taxon>Betaproteobacteria</taxon>
        <taxon>Burkholderiales</taxon>
        <taxon>Alcaligenaceae</taxon>
        <taxon>Achromobacter</taxon>
    </lineage>
</organism>
<dbReference type="PRINTS" id="PR00039">
    <property type="entry name" value="HTHLYSR"/>
</dbReference>
<keyword evidence="8" id="KW-1185">Reference proteome</keyword>
<evidence type="ECO:0000256" key="3">
    <source>
        <dbReference type="ARBA" id="ARBA00023125"/>
    </source>
</evidence>
<keyword evidence="4" id="KW-0804">Transcription</keyword>
<evidence type="ECO:0000256" key="1">
    <source>
        <dbReference type="ARBA" id="ARBA00009437"/>
    </source>
</evidence>
<dbReference type="InterPro" id="IPR005119">
    <property type="entry name" value="LysR_subst-bd"/>
</dbReference>
<gene>
    <name evidence="7" type="ORF">LMG6000_02038</name>
</gene>
<dbReference type="PROSITE" id="PS50931">
    <property type="entry name" value="HTH_LYSR"/>
    <property type="match status" value="1"/>
</dbReference>
<dbReference type="InterPro" id="IPR000847">
    <property type="entry name" value="LysR_HTH_N"/>
</dbReference>
<evidence type="ECO:0000256" key="4">
    <source>
        <dbReference type="ARBA" id="ARBA00023163"/>
    </source>
</evidence>
<dbReference type="PANTHER" id="PTHR30419:SF8">
    <property type="entry name" value="NITROGEN ASSIMILATION TRANSCRIPTIONAL ACTIVATOR-RELATED"/>
    <property type="match status" value="1"/>
</dbReference>
<dbReference type="Proteomes" id="UP000494183">
    <property type="component" value="Unassembled WGS sequence"/>
</dbReference>
<accession>A0A6S7EZG5</accession>
<evidence type="ECO:0000313" key="7">
    <source>
        <dbReference type="EMBL" id="CAB3931211.1"/>
    </source>
</evidence>
<dbReference type="PANTHER" id="PTHR30419">
    <property type="entry name" value="HTH-TYPE TRANSCRIPTIONAL REGULATOR YBHD"/>
    <property type="match status" value="1"/>
</dbReference>
<dbReference type="Pfam" id="PF03466">
    <property type="entry name" value="LysR_substrate"/>
    <property type="match status" value="1"/>
</dbReference>
<feature type="region of interest" description="Disordered" evidence="5">
    <location>
        <begin position="311"/>
        <end position="333"/>
    </location>
</feature>
<dbReference type="EMBL" id="CADILH010000003">
    <property type="protein sequence ID" value="CAB3931211.1"/>
    <property type="molecule type" value="Genomic_DNA"/>
</dbReference>
<dbReference type="GO" id="GO:0003677">
    <property type="term" value="F:DNA binding"/>
    <property type="evidence" value="ECO:0007669"/>
    <property type="project" value="UniProtKB-KW"/>
</dbReference>
<comment type="similarity">
    <text evidence="1">Belongs to the LysR transcriptional regulatory family.</text>
</comment>
<feature type="domain" description="HTH lysR-type" evidence="6">
    <location>
        <begin position="15"/>
        <end position="72"/>
    </location>
</feature>
<dbReference type="GO" id="GO:0005829">
    <property type="term" value="C:cytosol"/>
    <property type="evidence" value="ECO:0007669"/>
    <property type="project" value="TreeGrafter"/>
</dbReference>
<dbReference type="GO" id="GO:0003700">
    <property type="term" value="F:DNA-binding transcription factor activity"/>
    <property type="evidence" value="ECO:0007669"/>
    <property type="project" value="InterPro"/>
</dbReference>
<dbReference type="InterPro" id="IPR050950">
    <property type="entry name" value="HTH-type_LysR_regulators"/>
</dbReference>
<sequence>MSSDPMEPDHLISKLRFRHLRMLQVVQATGSLRAASQALNLTQPALSKALTEIENAFGFVLFLRTARGLKPTSQGEVVLRGAALLLQELGHLRADAQTADRYAAKIRIGAPPFVAQTYLGGVVEKLVNHARPMRVQLLEERVPALLHALELGEIDALISTFPLQMLESEAAAFQYIKLFEVQFAVIAAAAHPLVRARRVDWASLARERWVMPAEGSMGRKLIEDCFTHAGLPAPLPVVESTNPMTGVQFVASGLGIGIVPDMALIRRNVVPAGMVRQIRVQPEPPSSVVALITRKGPTNPRVAHLREALEEALGAQSAQQQKGHDQPEQEADD</sequence>
<dbReference type="RefSeq" id="WP_367648776.1">
    <property type="nucleotide sequence ID" value="NZ_CADILH010000003.1"/>
</dbReference>
<dbReference type="Pfam" id="PF00126">
    <property type="entry name" value="HTH_1"/>
    <property type="match status" value="1"/>
</dbReference>
<reference evidence="7 8" key="1">
    <citation type="submission" date="2020-04" db="EMBL/GenBank/DDBJ databases">
        <authorList>
            <person name="De Canck E."/>
        </authorList>
    </citation>
    <scope>NUCLEOTIDE SEQUENCE [LARGE SCALE GENOMIC DNA]</scope>
    <source>
        <strain evidence="7 8">LMG 6000</strain>
    </source>
</reference>